<evidence type="ECO:0000313" key="7">
    <source>
        <dbReference type="EMBL" id="PTD97162.1"/>
    </source>
</evidence>
<evidence type="ECO:0000256" key="2">
    <source>
        <dbReference type="SAM" id="Coils"/>
    </source>
</evidence>
<gene>
    <name evidence="7" type="ORF">C8261_06500</name>
</gene>
<dbReference type="InterPro" id="IPR035919">
    <property type="entry name" value="EAL_sf"/>
</dbReference>
<dbReference type="Pfam" id="PF08447">
    <property type="entry name" value="PAS_3"/>
    <property type="match status" value="1"/>
</dbReference>
<dbReference type="InterPro" id="IPR052155">
    <property type="entry name" value="Biofilm_reg_signaling"/>
</dbReference>
<dbReference type="InterPro" id="IPR043128">
    <property type="entry name" value="Rev_trsase/Diguanyl_cyclase"/>
</dbReference>
<comment type="catalytic activity">
    <reaction evidence="1">
        <text>3',3'-c-di-GMP + H2O = 5'-phosphoguanylyl(3'-&gt;5')guanosine + H(+)</text>
        <dbReference type="Rhea" id="RHEA:24902"/>
        <dbReference type="ChEBI" id="CHEBI:15377"/>
        <dbReference type="ChEBI" id="CHEBI:15378"/>
        <dbReference type="ChEBI" id="CHEBI:58754"/>
        <dbReference type="ChEBI" id="CHEBI:58805"/>
        <dbReference type="EC" id="3.1.4.52"/>
    </reaction>
    <physiologicalReaction direction="left-to-right" evidence="1">
        <dbReference type="Rhea" id="RHEA:24903"/>
    </physiologicalReaction>
</comment>
<dbReference type="CDD" id="cd01949">
    <property type="entry name" value="GGDEF"/>
    <property type="match status" value="1"/>
</dbReference>
<dbReference type="InterPro" id="IPR001633">
    <property type="entry name" value="EAL_dom"/>
</dbReference>
<dbReference type="PANTHER" id="PTHR44757:SF2">
    <property type="entry name" value="BIOFILM ARCHITECTURE MAINTENANCE PROTEIN MBAA"/>
    <property type="match status" value="1"/>
</dbReference>
<keyword evidence="3" id="KW-0812">Transmembrane</keyword>
<dbReference type="AlphaFoldDB" id="A0A2T4IHA9"/>
<protein>
    <submittedName>
        <fullName evidence="7">GGDEF domain-containing protein</fullName>
    </submittedName>
</protein>
<dbReference type="Pfam" id="PF00990">
    <property type="entry name" value="GGDEF"/>
    <property type="match status" value="1"/>
</dbReference>
<dbReference type="GO" id="GO:0071111">
    <property type="term" value="F:cyclic-guanylate-specific phosphodiesterase activity"/>
    <property type="evidence" value="ECO:0007669"/>
    <property type="project" value="UniProtKB-EC"/>
</dbReference>
<dbReference type="PROSITE" id="PS50887">
    <property type="entry name" value="GGDEF"/>
    <property type="match status" value="1"/>
</dbReference>
<dbReference type="InterPro" id="IPR000700">
    <property type="entry name" value="PAS-assoc_C"/>
</dbReference>
<evidence type="ECO:0000256" key="1">
    <source>
        <dbReference type="ARBA" id="ARBA00051114"/>
    </source>
</evidence>
<dbReference type="InterPro" id="IPR000160">
    <property type="entry name" value="GGDEF_dom"/>
</dbReference>
<dbReference type="CDD" id="cd01948">
    <property type="entry name" value="EAL"/>
    <property type="match status" value="1"/>
</dbReference>
<dbReference type="PROSITE" id="PS50883">
    <property type="entry name" value="EAL"/>
    <property type="match status" value="1"/>
</dbReference>
<dbReference type="Gene3D" id="3.20.20.450">
    <property type="entry name" value="EAL domain"/>
    <property type="match status" value="1"/>
</dbReference>
<dbReference type="InterPro" id="IPR029787">
    <property type="entry name" value="Nucleotide_cyclase"/>
</dbReference>
<keyword evidence="3" id="KW-0472">Membrane</keyword>
<feature type="transmembrane region" description="Helical" evidence="3">
    <location>
        <begin position="69"/>
        <end position="88"/>
    </location>
</feature>
<keyword evidence="2" id="KW-0175">Coiled coil</keyword>
<organism evidence="7 8">
    <name type="scientific">Pseudothauera lacus</name>
    <dbReference type="NCBI Taxonomy" id="2136175"/>
    <lineage>
        <taxon>Bacteria</taxon>
        <taxon>Pseudomonadati</taxon>
        <taxon>Pseudomonadota</taxon>
        <taxon>Betaproteobacteria</taxon>
        <taxon>Rhodocyclales</taxon>
        <taxon>Zoogloeaceae</taxon>
        <taxon>Pseudothauera</taxon>
    </lineage>
</organism>
<evidence type="ECO:0000259" key="6">
    <source>
        <dbReference type="PROSITE" id="PS50887"/>
    </source>
</evidence>
<proteinExistence type="predicted"/>
<dbReference type="SMART" id="SM00052">
    <property type="entry name" value="EAL"/>
    <property type="match status" value="1"/>
</dbReference>
<dbReference type="FunFam" id="3.20.20.450:FF:000001">
    <property type="entry name" value="Cyclic di-GMP phosphodiesterase yahA"/>
    <property type="match status" value="1"/>
</dbReference>
<feature type="domain" description="GGDEF" evidence="6">
    <location>
        <begin position="275"/>
        <end position="413"/>
    </location>
</feature>
<dbReference type="SUPFAM" id="SSF55785">
    <property type="entry name" value="PYP-like sensor domain (PAS domain)"/>
    <property type="match status" value="1"/>
</dbReference>
<feature type="domain" description="EAL" evidence="5">
    <location>
        <begin position="422"/>
        <end position="675"/>
    </location>
</feature>
<dbReference type="InterPro" id="IPR013655">
    <property type="entry name" value="PAS_fold_3"/>
</dbReference>
<accession>A0A2T4IHA9</accession>
<evidence type="ECO:0000256" key="3">
    <source>
        <dbReference type="SAM" id="Phobius"/>
    </source>
</evidence>
<dbReference type="PANTHER" id="PTHR44757">
    <property type="entry name" value="DIGUANYLATE CYCLASE DGCP"/>
    <property type="match status" value="1"/>
</dbReference>
<name>A0A2T4IHA9_9RHOO</name>
<feature type="coiled-coil region" evidence="2">
    <location>
        <begin position="97"/>
        <end position="124"/>
    </location>
</feature>
<sequence length="675" mass="74208">MHALLGEALAELDVAVADGAPAATALHAPLAALIAVRERLQILNDTVFQLSMTQASVQRSKLVRLRDTVSAMIVLLGALGVALALSLLRQRRSIAALQLRDRALQAAEEQQRELRERLERVADNVPGMIFQYRRGADGHPSLPYASHGVHEIFGVSAEAAAQDSSVLLDAIHVDDRERVIGAFDESARSLLPCLVEFRVVRDGIELWMASHATPQRQADGGTLWHGYTYDVTRRRLAEEEIKHLAFYDALTGLPNRRLLIDRLRHAMLMAARNHQGGALLFIDLDNFKTLNDTRGHACGDLLLQQVARRLLDAVRAGDTVARLGGDEFVVMLENIGSARETAAQHAEQVGEKVLAALTQPYLLNGKDYHGTPSIGVALFDDCEGGLEELLKRADLAMYQAKGAGRNTLRFFDPAMQSLLAAQSALEAEMRQGLRAGDFVLHYQPQLDNGGRLAGVEALVRWQHPQRGLIAPGEFIGLAESSGLIQPLGQWVLEAACEQIARWQRDPELRRLSVAVNVSARQFRHPDFVSRVIGAIERTAIPADRLKLELTESLLLDNVEEIIARMNVLKARGVCFALDDFGTGYSSLAYLKRLPLDQLKIDRSFVRDVLTDPNDAAIARTIIALGQTLGLHVLAEGVETRDQHEFLVAHGCDAFQGYLFGHPQHPDVLNTVAPAH</sequence>
<dbReference type="SMART" id="SM00267">
    <property type="entry name" value="GGDEF"/>
    <property type="match status" value="1"/>
</dbReference>
<dbReference type="Proteomes" id="UP000241193">
    <property type="component" value="Unassembled WGS sequence"/>
</dbReference>
<dbReference type="Gene3D" id="3.30.450.20">
    <property type="entry name" value="PAS domain"/>
    <property type="match status" value="1"/>
</dbReference>
<reference evidence="7 8" key="1">
    <citation type="submission" date="2018-03" db="EMBL/GenBank/DDBJ databases">
        <authorList>
            <person name="Keele B.F."/>
        </authorList>
    </citation>
    <scope>NUCLEOTIDE SEQUENCE [LARGE SCALE GENOMIC DNA]</scope>
    <source>
        <strain evidence="7 8">D20</strain>
    </source>
</reference>
<evidence type="ECO:0000259" key="5">
    <source>
        <dbReference type="PROSITE" id="PS50883"/>
    </source>
</evidence>
<evidence type="ECO:0000259" key="4">
    <source>
        <dbReference type="PROSITE" id="PS50113"/>
    </source>
</evidence>
<comment type="caution">
    <text evidence="7">The sequence shown here is derived from an EMBL/GenBank/DDBJ whole genome shotgun (WGS) entry which is preliminary data.</text>
</comment>
<dbReference type="GO" id="GO:0071732">
    <property type="term" value="P:cellular response to nitric oxide"/>
    <property type="evidence" value="ECO:0007669"/>
    <property type="project" value="UniProtKB-ARBA"/>
</dbReference>
<dbReference type="CDD" id="cd00130">
    <property type="entry name" value="PAS"/>
    <property type="match status" value="1"/>
</dbReference>
<dbReference type="NCBIfam" id="TIGR00254">
    <property type="entry name" value="GGDEF"/>
    <property type="match status" value="1"/>
</dbReference>
<dbReference type="Pfam" id="PF00563">
    <property type="entry name" value="EAL"/>
    <property type="match status" value="1"/>
</dbReference>
<dbReference type="SUPFAM" id="SSF55073">
    <property type="entry name" value="Nucleotide cyclase"/>
    <property type="match status" value="1"/>
</dbReference>
<evidence type="ECO:0000313" key="8">
    <source>
        <dbReference type="Proteomes" id="UP000241193"/>
    </source>
</evidence>
<dbReference type="SUPFAM" id="SSF141868">
    <property type="entry name" value="EAL domain-like"/>
    <property type="match status" value="1"/>
</dbReference>
<reference evidence="7 8" key="2">
    <citation type="submission" date="2018-04" db="EMBL/GenBank/DDBJ databases">
        <title>Thauera lacus sp. nov., isolated from an saline lake in Inner Mongolia, China.</title>
        <authorList>
            <person name="Liang Q.-Y."/>
        </authorList>
    </citation>
    <scope>NUCLEOTIDE SEQUENCE [LARGE SCALE GENOMIC DNA]</scope>
    <source>
        <strain evidence="7 8">D20</strain>
    </source>
</reference>
<keyword evidence="8" id="KW-1185">Reference proteome</keyword>
<dbReference type="EMBL" id="PZKC01000004">
    <property type="protein sequence ID" value="PTD97162.1"/>
    <property type="molecule type" value="Genomic_DNA"/>
</dbReference>
<dbReference type="PROSITE" id="PS50113">
    <property type="entry name" value="PAC"/>
    <property type="match status" value="1"/>
</dbReference>
<dbReference type="NCBIfam" id="TIGR00229">
    <property type="entry name" value="sensory_box"/>
    <property type="match status" value="1"/>
</dbReference>
<keyword evidence="3" id="KW-1133">Transmembrane helix</keyword>
<dbReference type="FunFam" id="3.30.70.270:FF:000001">
    <property type="entry name" value="Diguanylate cyclase domain protein"/>
    <property type="match status" value="1"/>
</dbReference>
<dbReference type="Gene3D" id="3.30.70.270">
    <property type="match status" value="1"/>
</dbReference>
<dbReference type="InterPro" id="IPR035965">
    <property type="entry name" value="PAS-like_dom_sf"/>
</dbReference>
<dbReference type="InterPro" id="IPR000014">
    <property type="entry name" value="PAS"/>
</dbReference>
<feature type="domain" description="PAC" evidence="4">
    <location>
        <begin position="188"/>
        <end position="243"/>
    </location>
</feature>